<reference evidence="8 9" key="1">
    <citation type="submission" date="2021-03" db="EMBL/GenBank/DDBJ databases">
        <title>Genomic Encyclopedia of Type Strains, Phase IV (KMG-IV): sequencing the most valuable type-strain genomes for metagenomic binning, comparative biology and taxonomic classification.</title>
        <authorList>
            <person name="Goeker M."/>
        </authorList>
    </citation>
    <scope>NUCLEOTIDE SEQUENCE [LARGE SCALE GENOMIC DNA]</scope>
    <source>
        <strain evidence="8 9">DSM 24950</strain>
    </source>
</reference>
<feature type="transmembrane region" description="Helical" evidence="5">
    <location>
        <begin position="44"/>
        <end position="63"/>
    </location>
</feature>
<evidence type="ECO:0000259" key="6">
    <source>
        <dbReference type="PROSITE" id="PS50853"/>
    </source>
</evidence>
<dbReference type="Gene3D" id="2.60.40.10">
    <property type="entry name" value="Immunoglobulins"/>
    <property type="match status" value="1"/>
</dbReference>
<accession>A0ABS4I7E2</accession>
<dbReference type="PANTHER" id="PTHR43308">
    <property type="entry name" value="OUTER MEMBRANE PROTEIN ALPHA-RELATED"/>
    <property type="match status" value="1"/>
</dbReference>
<gene>
    <name evidence="8" type="ORF">J2Z65_006105</name>
</gene>
<dbReference type="PROSITE" id="PS51272">
    <property type="entry name" value="SLH"/>
    <property type="match status" value="3"/>
</dbReference>
<keyword evidence="3" id="KW-0326">Glycosidase</keyword>
<protein>
    <submittedName>
        <fullName evidence="8">Uncharacterized protein</fullName>
    </submittedName>
</protein>
<dbReference type="EMBL" id="JAGGKV010000026">
    <property type="protein sequence ID" value="MBP1966844.1"/>
    <property type="molecule type" value="Genomic_DNA"/>
</dbReference>
<feature type="domain" description="Fibronectin type-III" evidence="6">
    <location>
        <begin position="726"/>
        <end position="815"/>
    </location>
</feature>
<feature type="domain" description="SLH" evidence="7">
    <location>
        <begin position="1034"/>
        <end position="1093"/>
    </location>
</feature>
<feature type="region of interest" description="Disordered" evidence="4">
    <location>
        <begin position="806"/>
        <end position="839"/>
    </location>
</feature>
<dbReference type="Pfam" id="PF01229">
    <property type="entry name" value="Glyco_hydro_39"/>
    <property type="match status" value="1"/>
</dbReference>
<dbReference type="Proteomes" id="UP001519344">
    <property type="component" value="Unassembled WGS sequence"/>
</dbReference>
<feature type="compositionally biased region" description="Low complexity" evidence="4">
    <location>
        <begin position="806"/>
        <end position="821"/>
    </location>
</feature>
<organism evidence="8 9">
    <name type="scientific">Paenibacillus aceris</name>
    <dbReference type="NCBI Taxonomy" id="869555"/>
    <lineage>
        <taxon>Bacteria</taxon>
        <taxon>Bacillati</taxon>
        <taxon>Bacillota</taxon>
        <taxon>Bacilli</taxon>
        <taxon>Bacillales</taxon>
        <taxon>Paenibacillaceae</taxon>
        <taxon>Paenibacillus</taxon>
    </lineage>
</organism>
<comment type="similarity">
    <text evidence="1">Belongs to the glycosyl hydrolase 39 family.</text>
</comment>
<dbReference type="Pfam" id="PF00041">
    <property type="entry name" value="fn3"/>
    <property type="match status" value="1"/>
</dbReference>
<evidence type="ECO:0000256" key="5">
    <source>
        <dbReference type="SAM" id="Phobius"/>
    </source>
</evidence>
<dbReference type="PROSITE" id="PS50853">
    <property type="entry name" value="FN3"/>
    <property type="match status" value="1"/>
</dbReference>
<dbReference type="CDD" id="cd00063">
    <property type="entry name" value="FN3"/>
    <property type="match status" value="1"/>
</dbReference>
<evidence type="ECO:0000259" key="7">
    <source>
        <dbReference type="PROSITE" id="PS51272"/>
    </source>
</evidence>
<keyword evidence="5" id="KW-1133">Transmembrane helix</keyword>
<dbReference type="InterPro" id="IPR013783">
    <property type="entry name" value="Ig-like_fold"/>
</dbReference>
<evidence type="ECO:0000256" key="3">
    <source>
        <dbReference type="ARBA" id="ARBA00023295"/>
    </source>
</evidence>
<evidence type="ECO:0000313" key="8">
    <source>
        <dbReference type="EMBL" id="MBP1966844.1"/>
    </source>
</evidence>
<dbReference type="InterPro" id="IPR036116">
    <property type="entry name" value="FN3_sf"/>
</dbReference>
<feature type="domain" description="SLH" evidence="7">
    <location>
        <begin position="1164"/>
        <end position="1225"/>
    </location>
</feature>
<dbReference type="PANTHER" id="PTHR43308:SF5">
    <property type="entry name" value="S-LAYER PROTEIN _ PEPTIDOGLYCAN ENDO-BETA-N-ACETYLGLUCOSAMINIDASE"/>
    <property type="match status" value="1"/>
</dbReference>
<sequence>MYIIGNTVSNKLAADTQGERLNEVVIPDIKEGGKQQVFTKKRGLIVKALSFILCFSLLGIYPINPQEAHAASNATVSVDLGASQGELVRTEQYNNISDYSIYPDQRKEDVQFYNEQGLHAKVFRAWVHEYDVYDKDTGTFDYSKYTDYLSDLSNISDSLMLNIPGEVMTHNLGVPITGRTGWGYSPDQVKPVIKRMIKDLKQMYPKIKYIEVLNEPNDPTWNANGVNKNNNYSYYKVYNEAINEINAELNPATPLLIGGPALYYLDTNWLGAFLDGYKNDPSPGKRLDFISYHAYLGPTSTGFVLYKDNPSVVANQRSQIEALLSERGLDTSIPSYITESGLYPGPLADDFTSIQTDQLRQAAGVASLQYWFLNSANNIPFNWVVRHQTNGRKDQLVSRNASGQSMPYTDKFTPYGNMVKMKSMMKKTRVLATSDAITNGKGVYALASKDNSGASIMVWNYQGVGTTDYQTVIHASNLPSIFNGKNVRVKTYKINATTSNYYSSLENSNLQMVDDKTVPHNGAYNTSVSLEPNSLQLIVLEPVFKNVFLSNSFDEEVTGANPSWTVNEPLNTAVSIANVPNTVNRSVYLYDNSTSDYAEISKAFASYSSSLNAEWRFKGETDLKNDRFQLRDGTTVATDVYVNDSGSLVANGTVIQNVSLSTWYTVKQVADPSTQKYDIYVNDALKASGLPFSTSVTSLNTISFRTGEANKNALYIDDVAVYDKTPPAWPSNKSLTYTGRSQNSISLSWSGADNTTVSYNVYNGSTLASTVVGATYTTISGLSSGMNYTFSVQAVDTFGNMSTNGPSLTVSTTSSGSSSGSSSGGGTVPVNGSNSGTGLIAGTDGKVDANSLKSALSSLKNVNVKTNGDNVNLPASGLVEASQQDGTSVTVTSANGSYVMPLSVLKLDELAETLGVNISDLFIKVTIKNVSADYAKSIAEKASSMGATVLSEAVDFSVTAQNNDGKSIEIKFGSTYISRSIDVKKPVDPNKATGALYNESTKELTFVPSTFETKDGHTVATLQRNGNSIYTVVELDKSFDDISNHWAQADIELLANKLVVNGVSEKKFDADRNISRAEFAALIVRSLGLSSAKSASSFLDVKDDAWYADAVSTASAAGIINGYENNMFRPDAPINREELAAMVVRAMSFAGVNPNVASAEEANLLIQFKDSSKIVWAQKEIAAAIHAKLINGINDEMLGADGQATRAQTATILKRFLNAVKFINE</sequence>
<proteinExistence type="inferred from homology"/>
<name>A0ABS4I7E2_9BACL</name>
<dbReference type="InterPro" id="IPR051465">
    <property type="entry name" value="Cell_Envelope_Struct_Comp"/>
</dbReference>
<feature type="domain" description="SLH" evidence="7">
    <location>
        <begin position="1094"/>
        <end position="1157"/>
    </location>
</feature>
<dbReference type="SUPFAM" id="SSF49265">
    <property type="entry name" value="Fibronectin type III"/>
    <property type="match status" value="1"/>
</dbReference>
<dbReference type="InterPro" id="IPR003961">
    <property type="entry name" value="FN3_dom"/>
</dbReference>
<dbReference type="SMART" id="SM00060">
    <property type="entry name" value="FN3"/>
    <property type="match status" value="1"/>
</dbReference>
<dbReference type="InterPro" id="IPR017853">
    <property type="entry name" value="GH"/>
</dbReference>
<dbReference type="Pfam" id="PF00395">
    <property type="entry name" value="SLH"/>
    <property type="match status" value="3"/>
</dbReference>
<keyword evidence="9" id="KW-1185">Reference proteome</keyword>
<keyword evidence="5" id="KW-0472">Membrane</keyword>
<evidence type="ECO:0000313" key="9">
    <source>
        <dbReference type="Proteomes" id="UP001519344"/>
    </source>
</evidence>
<evidence type="ECO:0000256" key="1">
    <source>
        <dbReference type="ARBA" id="ARBA00008875"/>
    </source>
</evidence>
<dbReference type="Gene3D" id="3.20.20.80">
    <property type="entry name" value="Glycosidases"/>
    <property type="match status" value="1"/>
</dbReference>
<dbReference type="SUPFAM" id="SSF51445">
    <property type="entry name" value="(Trans)glycosidases"/>
    <property type="match status" value="1"/>
</dbReference>
<dbReference type="RefSeq" id="WP_167066945.1">
    <property type="nucleotide sequence ID" value="NZ_JAAOZR010000047.1"/>
</dbReference>
<dbReference type="InterPro" id="IPR001119">
    <property type="entry name" value="SLH_dom"/>
</dbReference>
<evidence type="ECO:0000256" key="2">
    <source>
        <dbReference type="ARBA" id="ARBA00022801"/>
    </source>
</evidence>
<dbReference type="InterPro" id="IPR049166">
    <property type="entry name" value="GH39_cat"/>
</dbReference>
<comment type="caution">
    <text evidence="8">The sequence shown here is derived from an EMBL/GenBank/DDBJ whole genome shotgun (WGS) entry which is preliminary data.</text>
</comment>
<evidence type="ECO:0000256" key="4">
    <source>
        <dbReference type="SAM" id="MobiDB-lite"/>
    </source>
</evidence>
<keyword evidence="5" id="KW-0812">Transmembrane</keyword>
<keyword evidence="2" id="KW-0378">Hydrolase</keyword>